<protein>
    <recommendedName>
        <fullName evidence="8">HMA domain-containing protein</fullName>
    </recommendedName>
</protein>
<dbReference type="AlphaFoldDB" id="A0AAN9R2V7"/>
<proteinExistence type="inferred from homology"/>
<evidence type="ECO:0000256" key="6">
    <source>
        <dbReference type="SAM" id="Coils"/>
    </source>
</evidence>
<dbReference type="PANTHER" id="PTHR45811">
    <property type="entry name" value="COPPER TRANSPORT PROTEIN FAMILY-RELATED"/>
    <property type="match status" value="1"/>
</dbReference>
<gene>
    <name evidence="9" type="ORF">VNO80_16571</name>
</gene>
<feature type="coiled-coil region" evidence="6">
    <location>
        <begin position="270"/>
        <end position="297"/>
    </location>
</feature>
<evidence type="ECO:0000313" key="10">
    <source>
        <dbReference type="Proteomes" id="UP001374584"/>
    </source>
</evidence>
<evidence type="ECO:0000256" key="3">
    <source>
        <dbReference type="ARBA" id="ARBA00023288"/>
    </source>
</evidence>
<dbReference type="InterPro" id="IPR051863">
    <property type="entry name" value="HIPP"/>
</dbReference>
<evidence type="ECO:0000256" key="4">
    <source>
        <dbReference type="ARBA" id="ARBA00023289"/>
    </source>
</evidence>
<organism evidence="9 10">
    <name type="scientific">Phaseolus coccineus</name>
    <name type="common">Scarlet runner bean</name>
    <name type="synonym">Phaseolus multiflorus</name>
    <dbReference type="NCBI Taxonomy" id="3886"/>
    <lineage>
        <taxon>Eukaryota</taxon>
        <taxon>Viridiplantae</taxon>
        <taxon>Streptophyta</taxon>
        <taxon>Embryophyta</taxon>
        <taxon>Tracheophyta</taxon>
        <taxon>Spermatophyta</taxon>
        <taxon>Magnoliopsida</taxon>
        <taxon>eudicotyledons</taxon>
        <taxon>Gunneridae</taxon>
        <taxon>Pentapetalae</taxon>
        <taxon>rosids</taxon>
        <taxon>fabids</taxon>
        <taxon>Fabales</taxon>
        <taxon>Fabaceae</taxon>
        <taxon>Papilionoideae</taxon>
        <taxon>50 kb inversion clade</taxon>
        <taxon>NPAAA clade</taxon>
        <taxon>indigoferoid/millettioid clade</taxon>
        <taxon>Phaseoleae</taxon>
        <taxon>Phaseolus</taxon>
    </lineage>
</organism>
<sequence>MKKVVLKVDVHEDKIKQKAMKTVSGISGVESVSVDMKDKKLTLTGDIDPVKVVAKLRKFCHAEIVSVGPAKVEKKEEPKKDDKKKEDVKKDSAKAIVVDPLKFHEAYPYYYQMKPQYNPYYSAVSVEEDPNGCVLFMKDLRGLDLVMLLSQVNHLLNGPQTYLHHNFFEIGKPSLPHLHIFPIPFSLSHFPPTILLLSQLSQTSITMRKVVLKVNVHEDKIKQKAVEAVSGISGVESVFVDMKNQTLTLLGEIDPAIVEGKLREVCDTSILCVEAAKEEKKEEKKDKNQNVADIVKDCEKVVLKVELPDDKIKKKAMKAVSKISGVESVSLEMKEQKLTLIGDMDAVVVVEKLRKVCYTEIISYGAAKVENKEKKKEEKKQPENKNNDQTQNIADILKAYENYHNHYHYTSYVEENPNACVIC</sequence>
<evidence type="ECO:0000256" key="5">
    <source>
        <dbReference type="ARBA" id="ARBA00024045"/>
    </source>
</evidence>
<evidence type="ECO:0000256" key="1">
    <source>
        <dbReference type="ARBA" id="ARBA00022481"/>
    </source>
</evidence>
<feature type="compositionally biased region" description="Basic and acidic residues" evidence="7">
    <location>
        <begin position="372"/>
        <end position="386"/>
    </location>
</feature>
<dbReference type="SUPFAM" id="SSF55008">
    <property type="entry name" value="HMA, heavy metal-associated domain"/>
    <property type="match status" value="2"/>
</dbReference>
<dbReference type="InterPro" id="IPR036163">
    <property type="entry name" value="HMA_dom_sf"/>
</dbReference>
<keyword evidence="1" id="KW-0488">Methylation</keyword>
<feature type="domain" description="HMA" evidence="8">
    <location>
        <begin position="298"/>
        <end position="364"/>
    </location>
</feature>
<dbReference type="EMBL" id="JAYMYR010000006">
    <property type="protein sequence ID" value="KAK7357287.1"/>
    <property type="molecule type" value="Genomic_DNA"/>
</dbReference>
<keyword evidence="3" id="KW-0449">Lipoprotein</keyword>
<evidence type="ECO:0000256" key="7">
    <source>
        <dbReference type="SAM" id="MobiDB-lite"/>
    </source>
</evidence>
<evidence type="ECO:0000313" key="9">
    <source>
        <dbReference type="EMBL" id="KAK7357287.1"/>
    </source>
</evidence>
<keyword evidence="6" id="KW-0175">Coiled coil</keyword>
<accession>A0AAN9R2V7</accession>
<dbReference type="PANTHER" id="PTHR45811:SF80">
    <property type="entry name" value="COPPER TRANSPORT PROTEIN FAMILY-RELATED"/>
    <property type="match status" value="1"/>
</dbReference>
<feature type="domain" description="HMA" evidence="8">
    <location>
        <begin position="1"/>
        <end position="68"/>
    </location>
</feature>
<dbReference type="PROSITE" id="PS50846">
    <property type="entry name" value="HMA_2"/>
    <property type="match status" value="3"/>
</dbReference>
<dbReference type="Pfam" id="PF00403">
    <property type="entry name" value="HMA"/>
    <property type="match status" value="2"/>
</dbReference>
<keyword evidence="4" id="KW-0636">Prenylation</keyword>
<comment type="similarity">
    <text evidence="5">Belongs to the HIPP family.</text>
</comment>
<dbReference type="Gene3D" id="3.30.70.100">
    <property type="match status" value="3"/>
</dbReference>
<name>A0AAN9R2V7_PHACN</name>
<reference evidence="9 10" key="1">
    <citation type="submission" date="2024-01" db="EMBL/GenBank/DDBJ databases">
        <title>The genomes of 5 underutilized Papilionoideae crops provide insights into root nodulation and disease resistanc.</title>
        <authorList>
            <person name="Jiang F."/>
        </authorList>
    </citation>
    <scope>NUCLEOTIDE SEQUENCE [LARGE SCALE GENOMIC DNA]</scope>
    <source>
        <strain evidence="9">JINMINGXINNONG_FW02</strain>
        <tissue evidence="9">Leaves</tissue>
    </source>
</reference>
<keyword evidence="2" id="KW-0479">Metal-binding</keyword>
<comment type="caution">
    <text evidence="9">The sequence shown here is derived from an EMBL/GenBank/DDBJ whole genome shotgun (WGS) entry which is preliminary data.</text>
</comment>
<dbReference type="InterPro" id="IPR006121">
    <property type="entry name" value="HMA_dom"/>
</dbReference>
<dbReference type="Proteomes" id="UP001374584">
    <property type="component" value="Unassembled WGS sequence"/>
</dbReference>
<evidence type="ECO:0000256" key="2">
    <source>
        <dbReference type="ARBA" id="ARBA00022723"/>
    </source>
</evidence>
<evidence type="ECO:0000259" key="8">
    <source>
        <dbReference type="PROSITE" id="PS50846"/>
    </source>
</evidence>
<dbReference type="GO" id="GO:0046872">
    <property type="term" value="F:metal ion binding"/>
    <property type="evidence" value="ECO:0007669"/>
    <property type="project" value="UniProtKB-KW"/>
</dbReference>
<keyword evidence="10" id="KW-1185">Reference proteome</keyword>
<feature type="domain" description="HMA" evidence="8">
    <location>
        <begin position="207"/>
        <end position="274"/>
    </location>
</feature>
<feature type="region of interest" description="Disordered" evidence="7">
    <location>
        <begin position="372"/>
        <end position="391"/>
    </location>
</feature>